<feature type="compositionally biased region" description="Basic and acidic residues" evidence="1">
    <location>
        <begin position="160"/>
        <end position="171"/>
    </location>
</feature>
<dbReference type="AlphaFoldDB" id="A0A9W7CRA0"/>
<name>A0A9W7CRA0_9STRA</name>
<feature type="region of interest" description="Disordered" evidence="1">
    <location>
        <begin position="16"/>
        <end position="171"/>
    </location>
</feature>
<feature type="compositionally biased region" description="Basic and acidic residues" evidence="1">
    <location>
        <begin position="46"/>
        <end position="55"/>
    </location>
</feature>
<dbReference type="Proteomes" id="UP001165121">
    <property type="component" value="Unassembled WGS sequence"/>
</dbReference>
<evidence type="ECO:0000256" key="1">
    <source>
        <dbReference type="SAM" id="MobiDB-lite"/>
    </source>
</evidence>
<gene>
    <name evidence="2" type="ORF">Pfra01_001039800</name>
</gene>
<reference evidence="2" key="1">
    <citation type="submission" date="2023-04" db="EMBL/GenBank/DDBJ databases">
        <title>Phytophthora fragariaefolia NBRC 109709.</title>
        <authorList>
            <person name="Ichikawa N."/>
            <person name="Sato H."/>
            <person name="Tonouchi N."/>
        </authorList>
    </citation>
    <scope>NUCLEOTIDE SEQUENCE</scope>
    <source>
        <strain evidence="2">NBRC 109709</strain>
    </source>
</reference>
<evidence type="ECO:0000313" key="3">
    <source>
        <dbReference type="Proteomes" id="UP001165121"/>
    </source>
</evidence>
<accession>A0A9W7CRA0</accession>
<evidence type="ECO:0000313" key="2">
    <source>
        <dbReference type="EMBL" id="GMF37264.1"/>
    </source>
</evidence>
<protein>
    <submittedName>
        <fullName evidence="2">Unnamed protein product</fullName>
    </submittedName>
</protein>
<sequence>MNPQVSSLDELIHVLAGHAQPPAEPASLLPMELTTSGQSTSSSIEANREGSDHYEMQQLQHAPDAEGFVTNQKKHSKKQGGKPQVPTTAEINKTPKTNDLSDQLKEKSDATTGTLPSKRKQKQKKQAALKENTPGEESKERNPTLTKDGGRARPSTTTERFVKFQRAEAMG</sequence>
<keyword evidence="3" id="KW-1185">Reference proteome</keyword>
<dbReference type="EMBL" id="BSXT01000996">
    <property type="protein sequence ID" value="GMF37264.1"/>
    <property type="molecule type" value="Genomic_DNA"/>
</dbReference>
<feature type="compositionally biased region" description="Basic residues" evidence="1">
    <location>
        <begin position="117"/>
        <end position="127"/>
    </location>
</feature>
<feature type="compositionally biased region" description="Polar residues" evidence="1">
    <location>
        <begin position="85"/>
        <end position="101"/>
    </location>
</feature>
<feature type="compositionally biased region" description="Polar residues" evidence="1">
    <location>
        <begin position="33"/>
        <end position="45"/>
    </location>
</feature>
<proteinExistence type="predicted"/>
<comment type="caution">
    <text evidence="2">The sequence shown here is derived from an EMBL/GenBank/DDBJ whole genome shotgun (WGS) entry which is preliminary data.</text>
</comment>
<organism evidence="2 3">
    <name type="scientific">Phytophthora fragariaefolia</name>
    <dbReference type="NCBI Taxonomy" id="1490495"/>
    <lineage>
        <taxon>Eukaryota</taxon>
        <taxon>Sar</taxon>
        <taxon>Stramenopiles</taxon>
        <taxon>Oomycota</taxon>
        <taxon>Peronosporomycetes</taxon>
        <taxon>Peronosporales</taxon>
        <taxon>Peronosporaceae</taxon>
        <taxon>Phytophthora</taxon>
    </lineage>
</organism>